<name>A0ABR1FLZ8_AURAN</name>
<feature type="compositionally biased region" description="Low complexity" evidence="1">
    <location>
        <begin position="319"/>
        <end position="333"/>
    </location>
</feature>
<accession>A0ABR1FLZ8</accession>
<gene>
    <name evidence="2" type="ORF">SO694_00038237</name>
</gene>
<proteinExistence type="predicted"/>
<keyword evidence="3" id="KW-1185">Reference proteome</keyword>
<dbReference type="Proteomes" id="UP001363151">
    <property type="component" value="Unassembled WGS sequence"/>
</dbReference>
<feature type="compositionally biased region" description="Low complexity" evidence="1">
    <location>
        <begin position="248"/>
        <end position="264"/>
    </location>
</feature>
<feature type="region of interest" description="Disordered" evidence="1">
    <location>
        <begin position="232"/>
        <end position="409"/>
    </location>
</feature>
<organism evidence="2 3">
    <name type="scientific">Aureococcus anophagefferens</name>
    <name type="common">Harmful bloom alga</name>
    <dbReference type="NCBI Taxonomy" id="44056"/>
    <lineage>
        <taxon>Eukaryota</taxon>
        <taxon>Sar</taxon>
        <taxon>Stramenopiles</taxon>
        <taxon>Ochrophyta</taxon>
        <taxon>Pelagophyceae</taxon>
        <taxon>Pelagomonadales</taxon>
        <taxon>Pelagomonadaceae</taxon>
        <taxon>Aureococcus</taxon>
    </lineage>
</organism>
<feature type="compositionally biased region" description="Basic and acidic residues" evidence="1">
    <location>
        <begin position="275"/>
        <end position="284"/>
    </location>
</feature>
<comment type="caution">
    <text evidence="2">The sequence shown here is derived from an EMBL/GenBank/DDBJ whole genome shotgun (WGS) entry which is preliminary data.</text>
</comment>
<dbReference type="EMBL" id="JBBJCI010000363">
    <property type="protein sequence ID" value="KAK7233232.1"/>
    <property type="molecule type" value="Genomic_DNA"/>
</dbReference>
<protein>
    <submittedName>
        <fullName evidence="2">Uncharacterized protein</fullName>
    </submittedName>
</protein>
<reference evidence="2 3" key="1">
    <citation type="submission" date="2024-03" db="EMBL/GenBank/DDBJ databases">
        <title>Aureococcus anophagefferens CCMP1851 and Kratosvirus quantuckense: Draft genome of a second virus-susceptible host strain in the model system.</title>
        <authorList>
            <person name="Chase E."/>
            <person name="Truchon A.R."/>
            <person name="Schepens W."/>
            <person name="Wilhelm S.W."/>
        </authorList>
    </citation>
    <scope>NUCLEOTIDE SEQUENCE [LARGE SCALE GENOMIC DNA]</scope>
    <source>
        <strain evidence="2 3">CCMP1851</strain>
    </source>
</reference>
<sequence length="409" mass="42991">MGGDEWWLGRELRALLEARAAEKAEQCCEKAACPTAPDAPEKAEKGPPAPAPVRASAARRAPGAPWDDVDDALEAAARGAAGYVAEQAEAVPVPERKELLEDGYDESQDRIVSHGLTGRMYKLVVRGQSPKPDAPGEAPAAAPPELPAGPRVRCEKKPTSGGALEALEGSSIVQIFIDEAAARFLGPARSRPAARPFWPPPPRTTRPWRFAASGASYGGLGYDGPRLAAYARRTSPTRGAPPRRGPTARRGAPRARAASEPPAAHLRRATTFSRDPNDVARHIFEGAPALGRDPSNAARHTFDGAPAPPRHPASRGRAARAATRARPQQPGAAHLRRRAGAVPPGVLRRRSAAVPPPRVPVRERRGADPVCLFSAARPAAPAEERAPSDAPPPAHARVAGSPGDPFSPG</sequence>
<evidence type="ECO:0000256" key="1">
    <source>
        <dbReference type="SAM" id="MobiDB-lite"/>
    </source>
</evidence>
<evidence type="ECO:0000313" key="3">
    <source>
        <dbReference type="Proteomes" id="UP001363151"/>
    </source>
</evidence>
<feature type="compositionally biased region" description="Low complexity" evidence="1">
    <location>
        <begin position="232"/>
        <end position="242"/>
    </location>
</feature>
<feature type="region of interest" description="Disordered" evidence="1">
    <location>
        <begin position="127"/>
        <end position="157"/>
    </location>
</feature>
<evidence type="ECO:0000313" key="2">
    <source>
        <dbReference type="EMBL" id="KAK7233232.1"/>
    </source>
</evidence>
<feature type="compositionally biased region" description="Low complexity" evidence="1">
    <location>
        <begin position="52"/>
        <end position="65"/>
    </location>
</feature>
<feature type="region of interest" description="Disordered" evidence="1">
    <location>
        <begin position="33"/>
        <end position="67"/>
    </location>
</feature>